<dbReference type="PANTHER" id="PTHR11885:SF6">
    <property type="entry name" value="SMALL RIBOSOMAL SUBUNIT PROTEIN US15"/>
    <property type="match status" value="1"/>
</dbReference>
<dbReference type="Gene3D" id="1.10.287.10">
    <property type="entry name" value="S15/NS1, RNA-binding"/>
    <property type="match status" value="1"/>
</dbReference>
<comment type="caution">
    <text evidence="8">The sequence shown here is derived from an EMBL/GenBank/DDBJ whole genome shotgun (WGS) entry which is preliminary data.</text>
</comment>
<dbReference type="InterPro" id="IPR000589">
    <property type="entry name" value="Ribosomal_uS15"/>
</dbReference>
<dbReference type="EMBL" id="DUFG01000017">
    <property type="protein sequence ID" value="HIH08389.1"/>
    <property type="molecule type" value="Genomic_DNA"/>
</dbReference>
<name>A0A7J4IVL0_9ARCH</name>
<dbReference type="Proteomes" id="UP000577419">
    <property type="component" value="Unassembled WGS sequence"/>
</dbReference>
<feature type="region of interest" description="Disordered" evidence="6">
    <location>
        <begin position="1"/>
        <end position="34"/>
    </location>
</feature>
<evidence type="ECO:0000313" key="9">
    <source>
        <dbReference type="Proteomes" id="UP000577419"/>
    </source>
</evidence>
<reference evidence="9" key="1">
    <citation type="journal article" date="2020" name="bioRxiv">
        <title>A rank-normalized archaeal taxonomy based on genome phylogeny resolves widespread incomplete and uneven classifications.</title>
        <authorList>
            <person name="Rinke C."/>
            <person name="Chuvochina M."/>
            <person name="Mussig A.J."/>
            <person name="Chaumeil P.-A."/>
            <person name="Waite D.W."/>
            <person name="Whitman W.B."/>
            <person name="Parks D.H."/>
            <person name="Hugenholtz P."/>
        </authorList>
    </citation>
    <scope>NUCLEOTIDE SEQUENCE [LARGE SCALE GENOMIC DNA]</scope>
</reference>
<dbReference type="AlphaFoldDB" id="A0A7J4IVL0"/>
<keyword evidence="3 5" id="KW-0687">Ribonucleoprotein</keyword>
<evidence type="ECO:0000256" key="2">
    <source>
        <dbReference type="ARBA" id="ARBA00022980"/>
    </source>
</evidence>
<dbReference type="CDD" id="cd00353">
    <property type="entry name" value="Ribosomal_S15p_S13e"/>
    <property type="match status" value="1"/>
</dbReference>
<feature type="domain" description="Small ribosomal subunit protein uS15 N-terminal" evidence="7">
    <location>
        <begin position="16"/>
        <end position="78"/>
    </location>
</feature>
<comment type="similarity">
    <text evidence="1 5">Belongs to the universal ribosomal protein uS15 family.</text>
</comment>
<dbReference type="GO" id="GO:0003735">
    <property type="term" value="F:structural constituent of ribosome"/>
    <property type="evidence" value="ECO:0007669"/>
    <property type="project" value="InterPro"/>
</dbReference>
<keyword evidence="2 5" id="KW-0689">Ribosomal protein</keyword>
<evidence type="ECO:0000256" key="3">
    <source>
        <dbReference type="ARBA" id="ARBA00023274"/>
    </source>
</evidence>
<dbReference type="NCBIfam" id="NF006331">
    <property type="entry name" value="PRK08561.1"/>
    <property type="match status" value="1"/>
</dbReference>
<evidence type="ECO:0000256" key="5">
    <source>
        <dbReference type="RuleBase" id="RU003919"/>
    </source>
</evidence>
<dbReference type="PANTHER" id="PTHR11885">
    <property type="entry name" value="RIBOSOMAL PROTEIN S15P/S13E"/>
    <property type="match status" value="1"/>
</dbReference>
<protein>
    <recommendedName>
        <fullName evidence="4">30S ribosomal protein S15</fullName>
    </recommendedName>
</protein>
<gene>
    <name evidence="8" type="ORF">HA237_03395</name>
</gene>
<evidence type="ECO:0000259" key="7">
    <source>
        <dbReference type="SMART" id="SM01386"/>
    </source>
</evidence>
<dbReference type="InterPro" id="IPR012606">
    <property type="entry name" value="Ribosomal_uS15_N"/>
</dbReference>
<dbReference type="GO" id="GO:0022627">
    <property type="term" value="C:cytosolic small ribosomal subunit"/>
    <property type="evidence" value="ECO:0007669"/>
    <property type="project" value="TreeGrafter"/>
</dbReference>
<evidence type="ECO:0000256" key="1">
    <source>
        <dbReference type="ARBA" id="ARBA00008434"/>
    </source>
</evidence>
<dbReference type="GO" id="GO:0006412">
    <property type="term" value="P:translation"/>
    <property type="evidence" value="ECO:0007669"/>
    <property type="project" value="InterPro"/>
</dbReference>
<dbReference type="Pfam" id="PF00312">
    <property type="entry name" value="Ribosomal_S15"/>
    <property type="match status" value="1"/>
</dbReference>
<dbReference type="SMART" id="SM01387">
    <property type="entry name" value="Ribosomal_S15"/>
    <property type="match status" value="1"/>
</dbReference>
<dbReference type="Pfam" id="PF08069">
    <property type="entry name" value="Ribosomal_S13_N"/>
    <property type="match status" value="1"/>
</dbReference>
<evidence type="ECO:0000256" key="4">
    <source>
        <dbReference type="ARBA" id="ARBA00035313"/>
    </source>
</evidence>
<dbReference type="InterPro" id="IPR009068">
    <property type="entry name" value="uS15_NS1_RNA-bd_sf"/>
</dbReference>
<dbReference type="InterPro" id="IPR023029">
    <property type="entry name" value="Ribosomal_uS15_arc_euk"/>
</dbReference>
<evidence type="ECO:0000313" key="8">
    <source>
        <dbReference type="EMBL" id="HIH08389.1"/>
    </source>
</evidence>
<sequence>MKKSEEKKPSSTAGTAKARKKEAKEVEGKPKKKASVAKQVFDFVEYGPKEIEEAIINLANSGYTPSQIGMILRDQYGVPSVTKVAGEKIEEILARHKLLGDTPRDLLNLIEKSVRLQKHLKENKKDFTAKRGYQLSVSKIRRLVNYYHRAGKLSKEWRYTPERAALLIK</sequence>
<dbReference type="SMART" id="SM01386">
    <property type="entry name" value="Ribosomal_S13_N"/>
    <property type="match status" value="1"/>
</dbReference>
<evidence type="ECO:0000256" key="6">
    <source>
        <dbReference type="SAM" id="MobiDB-lite"/>
    </source>
</evidence>
<accession>A0A7J4IVL0</accession>
<proteinExistence type="inferred from homology"/>
<dbReference type="Gene3D" id="4.10.860.130">
    <property type="match status" value="1"/>
</dbReference>
<dbReference type="GO" id="GO:0070181">
    <property type="term" value="F:small ribosomal subunit rRNA binding"/>
    <property type="evidence" value="ECO:0007669"/>
    <property type="project" value="TreeGrafter"/>
</dbReference>
<dbReference type="SUPFAM" id="SSF47060">
    <property type="entry name" value="S15/NS1 RNA-binding domain"/>
    <property type="match status" value="1"/>
</dbReference>
<organism evidence="8 9">
    <name type="scientific">Candidatus Iainarchaeum sp</name>
    <dbReference type="NCBI Taxonomy" id="3101447"/>
    <lineage>
        <taxon>Archaea</taxon>
        <taxon>Candidatus Iainarchaeota</taxon>
        <taxon>Candidatus Iainarchaeia</taxon>
        <taxon>Candidatus Iainarchaeales</taxon>
        <taxon>Candidatus Iainarchaeaceae</taxon>
        <taxon>Candidatus Iainarchaeum</taxon>
    </lineage>
</organism>